<proteinExistence type="predicted"/>
<dbReference type="EMBL" id="KZ613969">
    <property type="protein sequence ID" value="PMD30082.1"/>
    <property type="molecule type" value="Genomic_DNA"/>
</dbReference>
<feature type="transmembrane region" description="Helical" evidence="2">
    <location>
        <begin position="23"/>
        <end position="48"/>
    </location>
</feature>
<feature type="transmembrane region" description="Helical" evidence="2">
    <location>
        <begin position="530"/>
        <end position="549"/>
    </location>
</feature>
<accession>A0A2J6QV09</accession>
<evidence type="ECO:0000256" key="1">
    <source>
        <dbReference type="SAM" id="MobiDB-lite"/>
    </source>
</evidence>
<organism evidence="3 4">
    <name type="scientific">Hyaloscypha variabilis (strain UAMH 11265 / GT02V1 / F)</name>
    <name type="common">Meliniomyces variabilis</name>
    <dbReference type="NCBI Taxonomy" id="1149755"/>
    <lineage>
        <taxon>Eukaryota</taxon>
        <taxon>Fungi</taxon>
        <taxon>Dikarya</taxon>
        <taxon>Ascomycota</taxon>
        <taxon>Pezizomycotina</taxon>
        <taxon>Leotiomycetes</taxon>
        <taxon>Helotiales</taxon>
        <taxon>Hyaloscyphaceae</taxon>
        <taxon>Hyaloscypha</taxon>
        <taxon>Hyaloscypha variabilis</taxon>
    </lineage>
</organism>
<evidence type="ECO:0000313" key="3">
    <source>
        <dbReference type="EMBL" id="PMD30082.1"/>
    </source>
</evidence>
<feature type="transmembrane region" description="Helical" evidence="2">
    <location>
        <begin position="186"/>
        <end position="208"/>
    </location>
</feature>
<feature type="transmembrane region" description="Helical" evidence="2">
    <location>
        <begin position="228"/>
        <end position="251"/>
    </location>
</feature>
<dbReference type="Proteomes" id="UP000235786">
    <property type="component" value="Unassembled WGS sequence"/>
</dbReference>
<reference evidence="3 4" key="1">
    <citation type="submission" date="2016-04" db="EMBL/GenBank/DDBJ databases">
        <title>A degradative enzymes factory behind the ericoid mycorrhizal symbiosis.</title>
        <authorList>
            <consortium name="DOE Joint Genome Institute"/>
            <person name="Martino E."/>
            <person name="Morin E."/>
            <person name="Grelet G."/>
            <person name="Kuo A."/>
            <person name="Kohler A."/>
            <person name="Daghino S."/>
            <person name="Barry K."/>
            <person name="Choi C."/>
            <person name="Cichocki N."/>
            <person name="Clum A."/>
            <person name="Copeland A."/>
            <person name="Hainaut M."/>
            <person name="Haridas S."/>
            <person name="Labutti K."/>
            <person name="Lindquist E."/>
            <person name="Lipzen A."/>
            <person name="Khouja H.-R."/>
            <person name="Murat C."/>
            <person name="Ohm R."/>
            <person name="Olson A."/>
            <person name="Spatafora J."/>
            <person name="Veneault-Fourrey C."/>
            <person name="Henrissat B."/>
            <person name="Grigoriev I."/>
            <person name="Martin F."/>
            <person name="Perotto S."/>
        </authorList>
    </citation>
    <scope>NUCLEOTIDE SEQUENCE [LARGE SCALE GENOMIC DNA]</scope>
    <source>
        <strain evidence="3 4">F</strain>
    </source>
</reference>
<gene>
    <name evidence="3" type="ORF">L207DRAFT_614898</name>
</gene>
<name>A0A2J6QV09_HYAVF</name>
<feature type="compositionally biased region" description="Basic and acidic residues" evidence="1">
    <location>
        <begin position="399"/>
        <end position="418"/>
    </location>
</feature>
<feature type="transmembrane region" description="Helical" evidence="2">
    <location>
        <begin position="377"/>
        <end position="395"/>
    </location>
</feature>
<keyword evidence="2" id="KW-1133">Transmembrane helix</keyword>
<keyword evidence="2" id="KW-0472">Membrane</keyword>
<dbReference type="STRING" id="1149755.A0A2J6QV09"/>
<keyword evidence="2" id="KW-0812">Transmembrane</keyword>
<evidence type="ECO:0000256" key="2">
    <source>
        <dbReference type="SAM" id="Phobius"/>
    </source>
</evidence>
<feature type="transmembrane region" description="Helical" evidence="2">
    <location>
        <begin position="503"/>
        <end position="524"/>
    </location>
</feature>
<dbReference type="InterPro" id="IPR053018">
    <property type="entry name" value="Elsinochrome_Biosynth-Asso"/>
</dbReference>
<protein>
    <submittedName>
        <fullName evidence="3">Uncharacterized protein</fullName>
    </submittedName>
</protein>
<dbReference type="AlphaFoldDB" id="A0A2J6QV09"/>
<sequence length="614" mass="67776">MGASDSGLNCTTRRTDFEPNGDIVGIGVLVAFFATAVATVGAIIFGYLTESFPESYFNDVDLYAIAAYKKSKLFKSISWISEVLHTFKDGLKSRLGFKVTNPPRISRKARQEALSRFILTLSDQQLVTGLAILVGAVANQRILSVYEFSVALSLAWFSSTTHLATLDALAEYFVEHGVVRNWRVGGMLSLLILLIYCLALVMLAQLSLDPTVPIQCFFSTNLIPNFTANPILAMYLISTLLTLYILALGYADRIRALYHSTAPDKLKSQLAAAEKSPRLFKIKSQIRPKAPDRAEVLAEVRSSERLRSLKRIMKASAKSKWTAKLLTSSYQYNGSFLASMSDTAFSISYGISQVIAYRWLDDDAPTGNGSAIDFGQITPLFLLVLPILVAAEVYYEAKDDKKPSSRHQQDESTVEEKAPPAVSSNQHTGTLTPSAITNEAQKYKKMIPEMKKYLYREIKEIQKQEASAATAPELASVLERKTQLLSDFEQFRAFEKSLDRFPAIVRATIDVFISMVLGIMLNVNNVQANVVAYVLFFPRFAYMIGKILYQILYYNAKQSQVIANQVADRELIGQGEEDGPVASEKKAGADEIKSGTLGISQGGGTNVTEEHPGS</sequence>
<feature type="compositionally biased region" description="Polar residues" evidence="1">
    <location>
        <begin position="422"/>
        <end position="435"/>
    </location>
</feature>
<dbReference type="OrthoDB" id="5427664at2759"/>
<feature type="region of interest" description="Disordered" evidence="1">
    <location>
        <begin position="399"/>
        <end position="435"/>
    </location>
</feature>
<feature type="transmembrane region" description="Helical" evidence="2">
    <location>
        <begin position="336"/>
        <end position="357"/>
    </location>
</feature>
<dbReference type="PANTHER" id="PTHR37577">
    <property type="entry name" value="INTEGRAL MEMBRANE PROTEIN"/>
    <property type="match status" value="1"/>
</dbReference>
<feature type="region of interest" description="Disordered" evidence="1">
    <location>
        <begin position="574"/>
        <end position="614"/>
    </location>
</feature>
<dbReference type="PANTHER" id="PTHR37577:SF1">
    <property type="entry name" value="INTEGRAL MEMBRANE PROTEIN"/>
    <property type="match status" value="1"/>
</dbReference>
<feature type="compositionally biased region" description="Basic and acidic residues" evidence="1">
    <location>
        <begin position="583"/>
        <end position="593"/>
    </location>
</feature>
<keyword evidence="4" id="KW-1185">Reference proteome</keyword>
<evidence type="ECO:0000313" key="4">
    <source>
        <dbReference type="Proteomes" id="UP000235786"/>
    </source>
</evidence>